<evidence type="ECO:0000313" key="6">
    <source>
        <dbReference type="Proteomes" id="UP000009874"/>
    </source>
</evidence>
<organism evidence="5 6">
    <name type="scientific">Massilia timonae CCUG 45783</name>
    <dbReference type="NCBI Taxonomy" id="883126"/>
    <lineage>
        <taxon>Bacteria</taxon>
        <taxon>Pseudomonadati</taxon>
        <taxon>Pseudomonadota</taxon>
        <taxon>Betaproteobacteria</taxon>
        <taxon>Burkholderiales</taxon>
        <taxon>Oxalobacteraceae</taxon>
        <taxon>Telluria group</taxon>
        <taxon>Massilia</taxon>
    </lineage>
</organism>
<dbReference type="AlphaFoldDB" id="K9DSG5"/>
<dbReference type="PANTHER" id="PTHR30408:SF12">
    <property type="entry name" value="TYPE I RESTRICTION ENZYME MJAVIII SPECIFICITY SUBUNIT"/>
    <property type="match status" value="1"/>
</dbReference>
<dbReference type="InterPro" id="IPR000055">
    <property type="entry name" value="Restrct_endonuc_typeI_TRD"/>
</dbReference>
<name>K9DSG5_9BURK</name>
<evidence type="ECO:0000313" key="5">
    <source>
        <dbReference type="EMBL" id="EKU81672.1"/>
    </source>
</evidence>
<dbReference type="SUPFAM" id="SSF116734">
    <property type="entry name" value="DNA methylase specificity domain"/>
    <property type="match status" value="2"/>
</dbReference>
<accession>K9DSG5</accession>
<gene>
    <name evidence="5" type="ORF">HMPREF9710_03027</name>
</gene>
<dbReference type="OrthoDB" id="5298944at2"/>
<dbReference type="GO" id="GO:0009307">
    <property type="term" value="P:DNA restriction-modification system"/>
    <property type="evidence" value="ECO:0007669"/>
    <property type="project" value="UniProtKB-KW"/>
</dbReference>
<dbReference type="PATRIC" id="fig|883126.3.peg.3051"/>
<evidence type="ECO:0000256" key="3">
    <source>
        <dbReference type="ARBA" id="ARBA00023125"/>
    </source>
</evidence>
<keyword evidence="3" id="KW-0238">DNA-binding</keyword>
<protein>
    <recommendedName>
        <fullName evidence="4">Type I restriction modification DNA specificity domain-containing protein</fullName>
    </recommendedName>
</protein>
<evidence type="ECO:0000259" key="4">
    <source>
        <dbReference type="Pfam" id="PF01420"/>
    </source>
</evidence>
<dbReference type="Pfam" id="PF01420">
    <property type="entry name" value="Methylase_S"/>
    <property type="match status" value="1"/>
</dbReference>
<reference evidence="5 6" key="1">
    <citation type="submission" date="2012-09" db="EMBL/GenBank/DDBJ databases">
        <title>The Genome Sequence of Massilia timonae CCUG 45783.</title>
        <authorList>
            <consortium name="The Broad Institute Genome Sequencing Platform"/>
            <person name="Earl A."/>
            <person name="Ward D."/>
            <person name="Feldgarden M."/>
            <person name="Gevers D."/>
            <person name="Huys G."/>
            <person name="Walker B."/>
            <person name="Young S.K."/>
            <person name="Zeng Q."/>
            <person name="Gargeya S."/>
            <person name="Fitzgerald M."/>
            <person name="Haas B."/>
            <person name="Abouelleil A."/>
            <person name="Alvarado L."/>
            <person name="Arachchi H.M."/>
            <person name="Berlin A.M."/>
            <person name="Chapman S.B."/>
            <person name="Goldberg J."/>
            <person name="Griggs A."/>
            <person name="Gujja S."/>
            <person name="Hansen M."/>
            <person name="Howarth C."/>
            <person name="Imamovic A."/>
            <person name="Larimer J."/>
            <person name="McCowen C."/>
            <person name="Montmayeur A."/>
            <person name="Murphy C."/>
            <person name="Neiman D."/>
            <person name="Pearson M."/>
            <person name="Priest M."/>
            <person name="Roberts A."/>
            <person name="Saif S."/>
            <person name="Shea T."/>
            <person name="Sisk P."/>
            <person name="Sykes S."/>
            <person name="Wortman J."/>
            <person name="Nusbaum C."/>
            <person name="Birren B."/>
        </authorList>
    </citation>
    <scope>NUCLEOTIDE SEQUENCE [LARGE SCALE GENOMIC DNA]</scope>
    <source>
        <strain evidence="5 6">CCUG 45783</strain>
    </source>
</reference>
<keyword evidence="2" id="KW-0680">Restriction system</keyword>
<dbReference type="HOGENOM" id="CLU_021095_10_1_4"/>
<dbReference type="GO" id="GO:0003677">
    <property type="term" value="F:DNA binding"/>
    <property type="evidence" value="ECO:0007669"/>
    <property type="project" value="UniProtKB-KW"/>
</dbReference>
<dbReference type="PANTHER" id="PTHR30408">
    <property type="entry name" value="TYPE-1 RESTRICTION ENZYME ECOKI SPECIFICITY PROTEIN"/>
    <property type="match status" value="1"/>
</dbReference>
<dbReference type="Proteomes" id="UP000009874">
    <property type="component" value="Unassembled WGS sequence"/>
</dbReference>
<keyword evidence="6" id="KW-1185">Reference proteome</keyword>
<sequence length="431" mass="48572">MNWLPVTIGDVCLPILQGDPVRIGRRVFRYIDVAGVDRNSKLIVRADQIEAENAPSRARKIVHANDVIVSTVRPNLNAVALVPEALHGEIASTAFAVLRANDKLIHPEYLFYWVQSRQFVDFLTINATGASYPAVTEGIIKRSKLNLPTPSEQARIVELLKEADRLRHLRRYTDAQAASILPTLFNRMFGDPVSNPMRWPEEPLSEVIPRLEAGWSALGEGRARQAGELGVLKISAVTSGVFRPEENKAVSEVEFSRPLLMPKRGDLLFSRANTRELIAASCVVDDDYPDLFLSDKLWRLIPDSRKASVLYLKELFWKEGVRDKFRAVSSGSSGSMLNISQDAMLRTLVPLPPIELQKKFEHIAWGVMEKLKAAQNAAKHLDKVWVHMLENAFLGKLTGQWRTARMHELVAEMEEWSRIQDLPSLREEACL</sequence>
<evidence type="ECO:0000256" key="1">
    <source>
        <dbReference type="ARBA" id="ARBA00010923"/>
    </source>
</evidence>
<comment type="caution">
    <text evidence="5">The sequence shown here is derived from an EMBL/GenBank/DDBJ whole genome shotgun (WGS) entry which is preliminary data.</text>
</comment>
<comment type="similarity">
    <text evidence="1">Belongs to the type-I restriction system S methylase family.</text>
</comment>
<feature type="domain" description="Type I restriction modification DNA specificity" evidence="4">
    <location>
        <begin position="60"/>
        <end position="165"/>
    </location>
</feature>
<dbReference type="InterPro" id="IPR044946">
    <property type="entry name" value="Restrct_endonuc_typeI_TRD_sf"/>
</dbReference>
<dbReference type="RefSeq" id="WP_005667761.1">
    <property type="nucleotide sequence ID" value="NZ_JH992924.1"/>
</dbReference>
<dbReference type="InterPro" id="IPR052021">
    <property type="entry name" value="Type-I_RS_S_subunit"/>
</dbReference>
<dbReference type="Gene3D" id="3.90.220.20">
    <property type="entry name" value="DNA methylase specificity domains"/>
    <property type="match status" value="2"/>
</dbReference>
<dbReference type="EMBL" id="AGZI01000040">
    <property type="protein sequence ID" value="EKU81672.1"/>
    <property type="molecule type" value="Genomic_DNA"/>
</dbReference>
<proteinExistence type="inferred from homology"/>
<evidence type="ECO:0000256" key="2">
    <source>
        <dbReference type="ARBA" id="ARBA00022747"/>
    </source>
</evidence>
<dbReference type="eggNOG" id="COG0732">
    <property type="taxonomic scope" value="Bacteria"/>
</dbReference>